<dbReference type="Pfam" id="PF18915">
    <property type="entry name" value="DUF5667"/>
    <property type="match status" value="1"/>
</dbReference>
<evidence type="ECO:0000313" key="2">
    <source>
        <dbReference type="EMBL" id="OGE26905.1"/>
    </source>
</evidence>
<evidence type="ECO:0000313" key="3">
    <source>
        <dbReference type="Proteomes" id="UP000177042"/>
    </source>
</evidence>
<sequence>MKIIKIITFITVIMLIIVPPVFALENDIGYSQISPVSPLYFLKGLREALELKFAGTTKVKMLRQLEFAQRRLREVRTLIRDHNEELVPATIERYVAQVNELTDRHAKNDEVGIKIKESLTVHLSILDQIYSQTSISRSKMFIRSGLNRLIQRADVVNSSKEPICRLFAKEATSSALNQTEQAVLSDRAQKCFMNLSNLFL</sequence>
<dbReference type="Proteomes" id="UP000177042">
    <property type="component" value="Unassembled WGS sequence"/>
</dbReference>
<evidence type="ECO:0000259" key="1">
    <source>
        <dbReference type="Pfam" id="PF18915"/>
    </source>
</evidence>
<gene>
    <name evidence="2" type="ORF">A3C26_03900</name>
</gene>
<organism evidence="2 3">
    <name type="scientific">Candidatus Daviesbacteria bacterium RIFCSPHIGHO2_02_FULL_39_12</name>
    <dbReference type="NCBI Taxonomy" id="1797770"/>
    <lineage>
        <taxon>Bacteria</taxon>
        <taxon>Candidatus Daviesiibacteriota</taxon>
    </lineage>
</organism>
<dbReference type="AlphaFoldDB" id="A0A1F5JE14"/>
<dbReference type="EMBL" id="MFCX01000001">
    <property type="protein sequence ID" value="OGE26905.1"/>
    <property type="molecule type" value="Genomic_DNA"/>
</dbReference>
<reference evidence="2 3" key="1">
    <citation type="journal article" date="2016" name="Nat. Commun.">
        <title>Thousands of microbial genomes shed light on interconnected biogeochemical processes in an aquifer system.</title>
        <authorList>
            <person name="Anantharaman K."/>
            <person name="Brown C.T."/>
            <person name="Hug L.A."/>
            <person name="Sharon I."/>
            <person name="Castelle C.J."/>
            <person name="Probst A.J."/>
            <person name="Thomas B.C."/>
            <person name="Singh A."/>
            <person name="Wilkins M.J."/>
            <person name="Karaoz U."/>
            <person name="Brodie E.L."/>
            <person name="Williams K.H."/>
            <person name="Hubbard S.S."/>
            <person name="Banfield J.F."/>
        </authorList>
    </citation>
    <scope>NUCLEOTIDE SEQUENCE [LARGE SCALE GENOMIC DNA]</scope>
</reference>
<feature type="domain" description="DUF5667" evidence="1">
    <location>
        <begin position="33"/>
        <end position="130"/>
    </location>
</feature>
<dbReference type="InterPro" id="IPR043725">
    <property type="entry name" value="DUF5667"/>
</dbReference>
<proteinExistence type="predicted"/>
<name>A0A1F5JE14_9BACT</name>
<protein>
    <recommendedName>
        <fullName evidence="1">DUF5667 domain-containing protein</fullName>
    </recommendedName>
</protein>
<accession>A0A1F5JE14</accession>
<comment type="caution">
    <text evidence="2">The sequence shown here is derived from an EMBL/GenBank/DDBJ whole genome shotgun (WGS) entry which is preliminary data.</text>
</comment>